<evidence type="ECO:0000313" key="2">
    <source>
        <dbReference type="WBParaSite" id="JU765_v2.g2557.t2"/>
    </source>
</evidence>
<sequence length="218" mass="24708">MNGSAYPSVGSFSQDLFDGFDPFKVDPGDLVPGFNEGGSSFYGFSSMLVADRERNRRRSVSPEYQAVLPAKSRTPVPNTFQNEHSFNTDQSEMPTLYRPIKWSGVVKKLAWTQPGSSTGKRFENVTFTVSDGLWTKPYVPYVSTVEKKEIVNKYIGDGLKNPESDSPAPNEQTITVKYNSFYPPGFKKSKIINCEGFVISEKYYDRFIMPFLRKSRRL</sequence>
<protein>
    <submittedName>
        <fullName evidence="2">Uncharacterized protein</fullName>
    </submittedName>
</protein>
<name>A0AC34R1N0_9BILA</name>
<proteinExistence type="predicted"/>
<organism evidence="1 2">
    <name type="scientific">Panagrolaimus sp. JU765</name>
    <dbReference type="NCBI Taxonomy" id="591449"/>
    <lineage>
        <taxon>Eukaryota</taxon>
        <taxon>Metazoa</taxon>
        <taxon>Ecdysozoa</taxon>
        <taxon>Nematoda</taxon>
        <taxon>Chromadorea</taxon>
        <taxon>Rhabditida</taxon>
        <taxon>Tylenchina</taxon>
        <taxon>Panagrolaimomorpha</taxon>
        <taxon>Panagrolaimoidea</taxon>
        <taxon>Panagrolaimidae</taxon>
        <taxon>Panagrolaimus</taxon>
    </lineage>
</organism>
<evidence type="ECO:0000313" key="1">
    <source>
        <dbReference type="Proteomes" id="UP000887576"/>
    </source>
</evidence>
<accession>A0AC34R1N0</accession>
<dbReference type="WBParaSite" id="JU765_v2.g2557.t2">
    <property type="protein sequence ID" value="JU765_v2.g2557.t2"/>
    <property type="gene ID" value="JU765_v2.g2557"/>
</dbReference>
<dbReference type="Proteomes" id="UP000887576">
    <property type="component" value="Unplaced"/>
</dbReference>
<reference evidence="2" key="1">
    <citation type="submission" date="2022-11" db="UniProtKB">
        <authorList>
            <consortium name="WormBaseParasite"/>
        </authorList>
    </citation>
    <scope>IDENTIFICATION</scope>
</reference>